<feature type="transmembrane region" description="Helical" evidence="6">
    <location>
        <begin position="471"/>
        <end position="493"/>
    </location>
</feature>
<evidence type="ECO:0000313" key="11">
    <source>
        <dbReference type="Proteomes" id="UP000683429"/>
    </source>
</evidence>
<evidence type="ECO:0000256" key="3">
    <source>
        <dbReference type="ARBA" id="ARBA00022989"/>
    </source>
</evidence>
<evidence type="ECO:0000313" key="10">
    <source>
        <dbReference type="Proteomes" id="UP000198809"/>
    </source>
</evidence>
<feature type="transmembrane region" description="Helical" evidence="6">
    <location>
        <begin position="325"/>
        <end position="344"/>
    </location>
</feature>
<organism evidence="9 10">
    <name type="scientific">Paenibacillus sophorae</name>
    <dbReference type="NCBI Taxonomy" id="1333845"/>
    <lineage>
        <taxon>Bacteria</taxon>
        <taxon>Bacillati</taxon>
        <taxon>Bacillota</taxon>
        <taxon>Bacilli</taxon>
        <taxon>Bacillales</taxon>
        <taxon>Paenibacillaceae</taxon>
        <taxon>Paenibacillus</taxon>
    </lineage>
</organism>
<feature type="transmembrane region" description="Helical" evidence="6">
    <location>
        <begin position="167"/>
        <end position="191"/>
    </location>
</feature>
<reference evidence="8 11" key="2">
    <citation type="submission" date="2021-06" db="EMBL/GenBank/DDBJ databases">
        <title>Whole genome sequence of Paenibacillus sophorae DSM23020 for comparative genomics.</title>
        <authorList>
            <person name="Kim M.-J."/>
            <person name="Lee G."/>
            <person name="Shin J.-H."/>
        </authorList>
    </citation>
    <scope>NUCLEOTIDE SEQUENCE [LARGE SCALE GENOMIC DNA]</scope>
    <source>
        <strain evidence="8 11">DSM 23020</strain>
    </source>
</reference>
<keyword evidence="9" id="KW-0436">Ligase</keyword>
<evidence type="ECO:0000256" key="4">
    <source>
        <dbReference type="ARBA" id="ARBA00023136"/>
    </source>
</evidence>
<feature type="transmembrane region" description="Helical" evidence="6">
    <location>
        <begin position="43"/>
        <end position="60"/>
    </location>
</feature>
<feature type="transmembrane region" description="Helical" evidence="6">
    <location>
        <begin position="388"/>
        <end position="409"/>
    </location>
</feature>
<proteinExistence type="predicted"/>
<dbReference type="Proteomes" id="UP000683429">
    <property type="component" value="Chromosome"/>
</dbReference>
<feature type="transmembrane region" description="Helical" evidence="6">
    <location>
        <begin position="356"/>
        <end position="376"/>
    </location>
</feature>
<feature type="transmembrane region" description="Helical" evidence="6">
    <location>
        <begin position="505"/>
        <end position="530"/>
    </location>
</feature>
<dbReference type="PROSITE" id="PS51257">
    <property type="entry name" value="PROKAR_LIPOPROTEIN"/>
    <property type="match status" value="1"/>
</dbReference>
<name>A0A1H8SMN4_9BACL</name>
<dbReference type="GO" id="GO:0016020">
    <property type="term" value="C:membrane"/>
    <property type="evidence" value="ECO:0007669"/>
    <property type="project" value="UniProtKB-SubCell"/>
</dbReference>
<dbReference type="RefSeq" id="WP_090834469.1">
    <property type="nucleotide sequence ID" value="NZ_CP076607.1"/>
</dbReference>
<dbReference type="InterPro" id="IPR051533">
    <property type="entry name" value="WaaL-like"/>
</dbReference>
<comment type="subcellular location">
    <subcellularLocation>
        <location evidence="1">Membrane</location>
        <topology evidence="1">Multi-pass membrane protein</topology>
    </subcellularLocation>
</comment>
<keyword evidence="4 6" id="KW-0472">Membrane</keyword>
<dbReference type="InterPro" id="IPR011990">
    <property type="entry name" value="TPR-like_helical_dom_sf"/>
</dbReference>
<feature type="transmembrane region" description="Helical" evidence="6">
    <location>
        <begin position="20"/>
        <end position="37"/>
    </location>
</feature>
<evidence type="ECO:0000256" key="1">
    <source>
        <dbReference type="ARBA" id="ARBA00004141"/>
    </source>
</evidence>
<feature type="region of interest" description="Disordered" evidence="5">
    <location>
        <begin position="241"/>
        <end position="268"/>
    </location>
</feature>
<dbReference type="STRING" id="1333845.SAMN04487895_11224"/>
<dbReference type="EMBL" id="FODH01000012">
    <property type="protein sequence ID" value="SEO79952.1"/>
    <property type="molecule type" value="Genomic_DNA"/>
</dbReference>
<dbReference type="Proteomes" id="UP000198809">
    <property type="component" value="Unassembled WGS sequence"/>
</dbReference>
<reference evidence="9 10" key="1">
    <citation type="submission" date="2016-10" db="EMBL/GenBank/DDBJ databases">
        <authorList>
            <person name="de Groot N.N."/>
        </authorList>
    </citation>
    <scope>NUCLEOTIDE SEQUENCE [LARGE SCALE GENOMIC DNA]</scope>
    <source>
        <strain evidence="9 10">CGMCC 1.10238</strain>
    </source>
</reference>
<feature type="transmembrane region" description="Helical" evidence="6">
    <location>
        <begin position="107"/>
        <end position="126"/>
    </location>
</feature>
<dbReference type="EMBL" id="CP076607">
    <property type="protein sequence ID" value="QWU15489.1"/>
    <property type="molecule type" value="Genomic_DNA"/>
</dbReference>
<evidence type="ECO:0000256" key="2">
    <source>
        <dbReference type="ARBA" id="ARBA00022692"/>
    </source>
</evidence>
<evidence type="ECO:0000256" key="6">
    <source>
        <dbReference type="SAM" id="Phobius"/>
    </source>
</evidence>
<dbReference type="Pfam" id="PF04932">
    <property type="entry name" value="Wzy_C"/>
    <property type="match status" value="1"/>
</dbReference>
<protein>
    <submittedName>
        <fullName evidence="8 9">O-Antigen ligase</fullName>
    </submittedName>
</protein>
<dbReference type="PANTHER" id="PTHR37422">
    <property type="entry name" value="TEICHURONIC ACID BIOSYNTHESIS PROTEIN TUAE"/>
    <property type="match status" value="1"/>
</dbReference>
<dbReference type="AlphaFoldDB" id="A0A1H8SMN4"/>
<sequence length="857" mass="91765">MRMSGGYRGWAAKLQLADIYAAMAVGLASAACLKQGLFFSEDWYPILTIWFLLCGAAAAIRLQGGVERLSGGLGYAGRAQMMECSLAGDSERGEESKSAGKRSRVQMVMLGGPIVLAALYAVAWLRGPLSAQGTMNELLRWSGCGSFAILAWKAASGANAGRMLSAVWHAVGMLLCLSGLLSFCGALPIPYAVFQSASPEISASGARLGGLLQYPNAFGAVMAVFLLERLFAAAQRYADESGGRHGRKGKDAGSASYSREGNAPGTAHAEPFGRCVPAKGLLSGELLHLAPLFPYAAALLLSESRGAWLAAACAAAAALSLQRRLALPLLAAGAAPLAAAALLYRGLAALPAAPLPGLPLLAGLWAGALAAGLWLGRRAQHAAGRGRAAALTLAALAWTAGGAAVLMLVRARGTGPSSTVAARGLMYRDALRFAAEAPWLGRGGETWRSAYLAVQSRPYVGSQVHSGYLDLLLNVGVIGAAAAAISLAAAGWLIKTHARRLLPPFLVIVLHGAVDFDWSYGLFWLLLFWLPALARAESARAGSLSGRRTSAWRLPAKILPVERTLILIPKHMLTDHLSRFSTIERMPTDHLSSFSTLEHLPADHLSRFSSPKRMHPIPASAGHSPAGGGRRKKSLNLYPLPRRLFAAGACCLLLTLSLLSFRAYQGEALYRAAASARQPQEALALLERSLAWNPLSPKSVVALASFYEPKRKKEILMSGLHYSPMNPTLNWAMAEAVSEEGPPGEALYWLRRSQQLDVFNYVKRTEAVRRMLTMGERYLAEGDGGEALRCAEAGRELLRQYFLLAAGTAETTWHNDRNFRFTAEARSLHERVEALRREASGLRGQRRVAEAYAFKRR</sequence>
<evidence type="ECO:0000256" key="5">
    <source>
        <dbReference type="SAM" id="MobiDB-lite"/>
    </source>
</evidence>
<dbReference type="Gene3D" id="1.25.40.10">
    <property type="entry name" value="Tetratricopeptide repeat domain"/>
    <property type="match status" value="1"/>
</dbReference>
<accession>A0A1H8SMN4</accession>
<dbReference type="PANTHER" id="PTHR37422:SF21">
    <property type="entry name" value="EXOQ-LIKE PROTEIN"/>
    <property type="match status" value="1"/>
</dbReference>
<evidence type="ECO:0000313" key="9">
    <source>
        <dbReference type="EMBL" id="SEO79952.1"/>
    </source>
</evidence>
<feature type="transmembrane region" description="Helical" evidence="6">
    <location>
        <begin position="211"/>
        <end position="227"/>
    </location>
</feature>
<keyword evidence="3 6" id="KW-1133">Transmembrane helix</keyword>
<evidence type="ECO:0000259" key="7">
    <source>
        <dbReference type="Pfam" id="PF04932"/>
    </source>
</evidence>
<dbReference type="OrthoDB" id="1808577at2"/>
<feature type="region of interest" description="Disordered" evidence="5">
    <location>
        <begin position="610"/>
        <end position="631"/>
    </location>
</feature>
<gene>
    <name evidence="8" type="ORF">KP014_27155</name>
    <name evidence="9" type="ORF">SAMN04487895_11224</name>
</gene>
<feature type="transmembrane region" description="Helical" evidence="6">
    <location>
        <begin position="138"/>
        <end position="155"/>
    </location>
</feature>
<dbReference type="InterPro" id="IPR007016">
    <property type="entry name" value="O-antigen_ligase-rel_domated"/>
</dbReference>
<feature type="domain" description="O-antigen ligase-related" evidence="7">
    <location>
        <begin position="364"/>
        <end position="482"/>
    </location>
</feature>
<keyword evidence="11" id="KW-1185">Reference proteome</keyword>
<dbReference type="GO" id="GO:0016874">
    <property type="term" value="F:ligase activity"/>
    <property type="evidence" value="ECO:0007669"/>
    <property type="project" value="UniProtKB-KW"/>
</dbReference>
<evidence type="ECO:0000313" key="8">
    <source>
        <dbReference type="EMBL" id="QWU15489.1"/>
    </source>
</evidence>
<keyword evidence="2 6" id="KW-0812">Transmembrane</keyword>